<gene>
    <name evidence="2" type="ORF">GCK72_020298</name>
</gene>
<dbReference type="CTD" id="9819454"/>
<accession>A0A6A5GGM2</accession>
<proteinExistence type="predicted"/>
<dbReference type="InterPro" id="IPR002900">
    <property type="entry name" value="DUF38/FTH_CAE_spp"/>
</dbReference>
<name>A0A6A5GGM2_CAERE</name>
<dbReference type="GeneID" id="9819454"/>
<feature type="domain" description="DUF38" evidence="1">
    <location>
        <begin position="93"/>
        <end position="206"/>
    </location>
</feature>
<reference evidence="2 3" key="1">
    <citation type="submission" date="2019-12" db="EMBL/GenBank/DDBJ databases">
        <title>Chromosome-level assembly of the Caenorhabditis remanei genome.</title>
        <authorList>
            <person name="Teterina A.A."/>
            <person name="Willis J.H."/>
            <person name="Phillips P.C."/>
        </authorList>
    </citation>
    <scope>NUCLEOTIDE SEQUENCE [LARGE SCALE GENOMIC DNA]</scope>
    <source>
        <strain evidence="2 3">PX506</strain>
        <tissue evidence="2">Whole organism</tissue>
    </source>
</reference>
<dbReference type="Proteomes" id="UP000483820">
    <property type="component" value="Chromosome V"/>
</dbReference>
<protein>
    <recommendedName>
        <fullName evidence="1">DUF38 domain-containing protein</fullName>
    </recommendedName>
</protein>
<evidence type="ECO:0000313" key="2">
    <source>
        <dbReference type="EMBL" id="KAF1753741.1"/>
    </source>
</evidence>
<evidence type="ECO:0000313" key="3">
    <source>
        <dbReference type="Proteomes" id="UP000483820"/>
    </source>
</evidence>
<dbReference type="PANTHER" id="PTHR23014">
    <property type="entry name" value="F-BOX A PROTEIN"/>
    <property type="match status" value="1"/>
</dbReference>
<dbReference type="PANTHER" id="PTHR23014:SF1">
    <property type="entry name" value="DUF38 DOMAIN-CONTAINING PROTEIN-RELATED"/>
    <property type="match status" value="1"/>
</dbReference>
<dbReference type="AlphaFoldDB" id="A0A6A5GGM2"/>
<comment type="caution">
    <text evidence="2">The sequence shown here is derived from an EMBL/GenBank/DDBJ whole genome shotgun (WGS) entry which is preliminary data.</text>
</comment>
<sequence length="209" mass="25379">MFYSSTIIELWLRTDDRYLKFFYQQEADGCLMLEERRLEPPDRKIMVQSKNFVEVFLGDFQNLMDHQKSTLEDLWIYIQDQFGRQELDEMADKWMKGIQSVLKSRPRILRVENLQMLILSQNDVLRVLPHLHPMFLRRIWLNHTVDWPQRILAIDKVVELEQWKHSYELGIYRCEVIESIRSFTHFSKVELVLKECCLEMLYDLKKVSF</sequence>
<evidence type="ECO:0000259" key="1">
    <source>
        <dbReference type="Pfam" id="PF01827"/>
    </source>
</evidence>
<dbReference type="Pfam" id="PF01827">
    <property type="entry name" value="FTH"/>
    <property type="match status" value="1"/>
</dbReference>
<dbReference type="KEGG" id="crq:GCK72_020298"/>
<dbReference type="RefSeq" id="XP_053582412.1">
    <property type="nucleotide sequence ID" value="XM_053733499.1"/>
</dbReference>
<dbReference type="EMBL" id="WUAV01000005">
    <property type="protein sequence ID" value="KAF1753741.1"/>
    <property type="molecule type" value="Genomic_DNA"/>
</dbReference>
<organism evidence="2 3">
    <name type="scientific">Caenorhabditis remanei</name>
    <name type="common">Caenorhabditis vulgaris</name>
    <dbReference type="NCBI Taxonomy" id="31234"/>
    <lineage>
        <taxon>Eukaryota</taxon>
        <taxon>Metazoa</taxon>
        <taxon>Ecdysozoa</taxon>
        <taxon>Nematoda</taxon>
        <taxon>Chromadorea</taxon>
        <taxon>Rhabditida</taxon>
        <taxon>Rhabditina</taxon>
        <taxon>Rhabditomorpha</taxon>
        <taxon>Rhabditoidea</taxon>
        <taxon>Rhabditidae</taxon>
        <taxon>Peloderinae</taxon>
        <taxon>Caenorhabditis</taxon>
    </lineage>
</organism>